<dbReference type="GO" id="GO:0047617">
    <property type="term" value="F:fatty acyl-CoA hydrolase activity"/>
    <property type="evidence" value="ECO:0007669"/>
    <property type="project" value="TreeGrafter"/>
</dbReference>
<reference evidence="4" key="1">
    <citation type="submission" date="2022-07" db="EMBL/GenBank/DDBJ databases">
        <authorList>
            <person name="Otstavnykh N."/>
            <person name="Isaeva M."/>
            <person name="Bystritskaya E."/>
        </authorList>
    </citation>
    <scope>NUCLEOTIDE SEQUENCE</scope>
    <source>
        <strain evidence="4">KCTC 52189</strain>
    </source>
</reference>
<organism evidence="4 5">
    <name type="scientific">Marimonas arenosa</name>
    <dbReference type="NCBI Taxonomy" id="1795305"/>
    <lineage>
        <taxon>Bacteria</taxon>
        <taxon>Pseudomonadati</taxon>
        <taxon>Pseudomonadota</taxon>
        <taxon>Alphaproteobacteria</taxon>
        <taxon>Rhodobacterales</taxon>
        <taxon>Paracoccaceae</taxon>
        <taxon>Marimonas</taxon>
    </lineage>
</organism>
<proteinExistence type="inferred from homology"/>
<gene>
    <name evidence="4" type="primary">ybgC</name>
    <name evidence="4" type="ORF">NO357_14530</name>
</gene>
<evidence type="ECO:0000313" key="5">
    <source>
        <dbReference type="Proteomes" id="UP001226762"/>
    </source>
</evidence>
<dbReference type="NCBIfam" id="TIGR02799">
    <property type="entry name" value="thio_ybgC"/>
    <property type="match status" value="1"/>
</dbReference>
<dbReference type="InterPro" id="IPR006684">
    <property type="entry name" value="YbgC/YbaW"/>
</dbReference>
<keyword evidence="2" id="KW-0378">Hydrolase</keyword>
<dbReference type="PIRSF" id="PIRSF003230">
    <property type="entry name" value="YbgC"/>
    <property type="match status" value="1"/>
</dbReference>
<protein>
    <submittedName>
        <fullName evidence="4">Tol-pal system-associated acyl-CoA thioesterase</fullName>
    </submittedName>
</protein>
<sequence length="127" mass="14863">MIYRLPIRVYYEDTDMAGIVYYANYLRYIERGRSEWVREVGLDQNRMKDEDGIVFAVRRVEADYLAPARLDDELVVETWVESLKPVRMVMGQEVKRGSEVLFRAMVTVICMTLGGKPVRLPKWQEPG</sequence>
<name>A0AAE3WEN0_9RHOB</name>
<dbReference type="CDD" id="cd00586">
    <property type="entry name" value="4HBT"/>
    <property type="match status" value="1"/>
</dbReference>
<dbReference type="InterPro" id="IPR014166">
    <property type="entry name" value="Tol-Pal_acyl-CoA_thioesterase"/>
</dbReference>
<evidence type="ECO:0000256" key="2">
    <source>
        <dbReference type="ARBA" id="ARBA00022801"/>
    </source>
</evidence>
<comment type="caution">
    <text evidence="4">The sequence shown here is derived from an EMBL/GenBank/DDBJ whole genome shotgun (WGS) entry which is preliminary data.</text>
</comment>
<feature type="domain" description="Thioesterase" evidence="3">
    <location>
        <begin position="18"/>
        <end position="100"/>
    </location>
</feature>
<dbReference type="AlphaFoldDB" id="A0AAE3WEN0"/>
<dbReference type="PANTHER" id="PTHR31793:SF37">
    <property type="entry name" value="ACYL-COA THIOESTER HYDROLASE YBGC"/>
    <property type="match status" value="1"/>
</dbReference>
<dbReference type="InterPro" id="IPR006683">
    <property type="entry name" value="Thioestr_dom"/>
</dbReference>
<dbReference type="RefSeq" id="WP_306736403.1">
    <property type="nucleotide sequence ID" value="NZ_JANHAX010000004.1"/>
</dbReference>
<reference evidence="4" key="2">
    <citation type="submission" date="2023-02" db="EMBL/GenBank/DDBJ databases">
        <title>'Rhodoalgimonas zhirmunskyi' gen. nov., isolated from a red alga.</title>
        <authorList>
            <person name="Nedashkovskaya O.I."/>
            <person name="Otstavnykh N.Y."/>
            <person name="Bystritskaya E.P."/>
            <person name="Balabanova L.A."/>
            <person name="Isaeva M.P."/>
        </authorList>
    </citation>
    <scope>NUCLEOTIDE SEQUENCE</scope>
    <source>
        <strain evidence="4">KCTC 52189</strain>
    </source>
</reference>
<dbReference type="NCBIfam" id="TIGR00051">
    <property type="entry name" value="YbgC/FadM family acyl-CoA thioesterase"/>
    <property type="match status" value="1"/>
</dbReference>
<dbReference type="InterPro" id="IPR050563">
    <property type="entry name" value="4-hydroxybenzoyl-CoA_TE"/>
</dbReference>
<dbReference type="SUPFAM" id="SSF54637">
    <property type="entry name" value="Thioesterase/thiol ester dehydrase-isomerase"/>
    <property type="match status" value="1"/>
</dbReference>
<evidence type="ECO:0000256" key="1">
    <source>
        <dbReference type="ARBA" id="ARBA00005953"/>
    </source>
</evidence>
<keyword evidence="5" id="KW-1185">Reference proteome</keyword>
<accession>A0AAE3WEN0</accession>
<evidence type="ECO:0000313" key="4">
    <source>
        <dbReference type="EMBL" id="MDQ2091118.1"/>
    </source>
</evidence>
<dbReference type="Proteomes" id="UP001226762">
    <property type="component" value="Unassembled WGS sequence"/>
</dbReference>
<evidence type="ECO:0000259" key="3">
    <source>
        <dbReference type="Pfam" id="PF03061"/>
    </source>
</evidence>
<dbReference type="Pfam" id="PF03061">
    <property type="entry name" value="4HBT"/>
    <property type="match status" value="1"/>
</dbReference>
<dbReference type="Gene3D" id="3.10.129.10">
    <property type="entry name" value="Hotdog Thioesterase"/>
    <property type="match status" value="1"/>
</dbReference>
<comment type="similarity">
    <text evidence="1">Belongs to the 4-hydroxybenzoyl-CoA thioesterase family.</text>
</comment>
<dbReference type="FunFam" id="3.10.129.10:FF:000004">
    <property type="entry name" value="Tol-pal system-associated acyl-CoA thioesterase"/>
    <property type="match status" value="1"/>
</dbReference>
<dbReference type="EMBL" id="JANHAX010000004">
    <property type="protein sequence ID" value="MDQ2091118.1"/>
    <property type="molecule type" value="Genomic_DNA"/>
</dbReference>
<dbReference type="PANTHER" id="PTHR31793">
    <property type="entry name" value="4-HYDROXYBENZOYL-COA THIOESTERASE FAMILY MEMBER"/>
    <property type="match status" value="1"/>
</dbReference>
<dbReference type="InterPro" id="IPR029069">
    <property type="entry name" value="HotDog_dom_sf"/>
</dbReference>